<keyword evidence="1" id="KW-0812">Transmembrane</keyword>
<dbReference type="EMBL" id="LQRA01000057">
    <property type="protein sequence ID" value="KZE78218.1"/>
    <property type="molecule type" value="Genomic_DNA"/>
</dbReference>
<organism evidence="2 3">
    <name type="scientific">Paenibacillus elgii</name>
    <dbReference type="NCBI Taxonomy" id="189691"/>
    <lineage>
        <taxon>Bacteria</taxon>
        <taxon>Bacillati</taxon>
        <taxon>Bacillota</taxon>
        <taxon>Bacilli</taxon>
        <taxon>Bacillales</taxon>
        <taxon>Paenibacillaceae</taxon>
        <taxon>Paenibacillus</taxon>
    </lineage>
</organism>
<proteinExistence type="predicted"/>
<name>A0A163XPB2_9BACL</name>
<feature type="transmembrane region" description="Helical" evidence="1">
    <location>
        <begin position="75"/>
        <end position="97"/>
    </location>
</feature>
<evidence type="ECO:0000313" key="3">
    <source>
        <dbReference type="Proteomes" id="UP000076563"/>
    </source>
</evidence>
<keyword evidence="3" id="KW-1185">Reference proteome</keyword>
<dbReference type="AlphaFoldDB" id="A0A163XPB2"/>
<sequence length="112" mass="13042">MKKESNTENLQWVIWSSFRLVPILAFILLVGFITHRIFYGDFSAPLQNRIILFSTIVPYCFWAIYSALKRSYFELSKICSIAIFVISLVYFCVTGQIEGLLKMLTRFLGLEQ</sequence>
<feature type="transmembrane region" description="Helical" evidence="1">
    <location>
        <begin position="12"/>
        <end position="38"/>
    </location>
</feature>
<accession>A0A163XPB2</accession>
<keyword evidence="1" id="KW-1133">Transmembrane helix</keyword>
<protein>
    <submittedName>
        <fullName evidence="2">Uncharacterized protein</fullName>
    </submittedName>
</protein>
<evidence type="ECO:0000256" key="1">
    <source>
        <dbReference type="SAM" id="Phobius"/>
    </source>
</evidence>
<keyword evidence="1" id="KW-0472">Membrane</keyword>
<reference evidence="3" key="1">
    <citation type="submission" date="2016-01" db="EMBL/GenBank/DDBJ databases">
        <title>Draft genome of Chromobacterium sp. F49.</title>
        <authorList>
            <person name="Hong K.W."/>
        </authorList>
    </citation>
    <scope>NUCLEOTIDE SEQUENCE [LARGE SCALE GENOMIC DNA]</scope>
    <source>
        <strain evidence="3">M63</strain>
    </source>
</reference>
<gene>
    <name evidence="2" type="ORF">AV654_19785</name>
</gene>
<feature type="transmembrane region" description="Helical" evidence="1">
    <location>
        <begin position="50"/>
        <end position="68"/>
    </location>
</feature>
<comment type="caution">
    <text evidence="2">The sequence shown here is derived from an EMBL/GenBank/DDBJ whole genome shotgun (WGS) entry which is preliminary data.</text>
</comment>
<dbReference type="Proteomes" id="UP000076563">
    <property type="component" value="Unassembled WGS sequence"/>
</dbReference>
<evidence type="ECO:0000313" key="2">
    <source>
        <dbReference type="EMBL" id="KZE78218.1"/>
    </source>
</evidence>